<reference evidence="2 3" key="1">
    <citation type="submission" date="2021-12" db="EMBL/GenBank/DDBJ databases">
        <title>Genome sequence of Kibdelosporangium philippinense ATCC 49844.</title>
        <authorList>
            <person name="Fedorov E.A."/>
            <person name="Omeragic M."/>
            <person name="Shalygina K.F."/>
            <person name="Maclea K.S."/>
        </authorList>
    </citation>
    <scope>NUCLEOTIDE SEQUENCE [LARGE SCALE GENOMIC DNA]</scope>
    <source>
        <strain evidence="2 3">ATCC 49844</strain>
    </source>
</reference>
<accession>A0ABS8ZFY2</accession>
<evidence type="ECO:0000313" key="2">
    <source>
        <dbReference type="EMBL" id="MCE7006743.1"/>
    </source>
</evidence>
<name>A0ABS8ZFY2_9PSEU</name>
<feature type="region of interest" description="Disordered" evidence="1">
    <location>
        <begin position="146"/>
        <end position="165"/>
    </location>
</feature>
<dbReference type="Proteomes" id="UP001521150">
    <property type="component" value="Unassembled WGS sequence"/>
</dbReference>
<dbReference type="RefSeq" id="WP_233728183.1">
    <property type="nucleotide sequence ID" value="NZ_JAJVCN010000002.1"/>
</dbReference>
<dbReference type="EMBL" id="JAJVCN010000002">
    <property type="protein sequence ID" value="MCE7006743.1"/>
    <property type="molecule type" value="Genomic_DNA"/>
</dbReference>
<evidence type="ECO:0000313" key="3">
    <source>
        <dbReference type="Proteomes" id="UP001521150"/>
    </source>
</evidence>
<feature type="region of interest" description="Disordered" evidence="1">
    <location>
        <begin position="94"/>
        <end position="114"/>
    </location>
</feature>
<comment type="caution">
    <text evidence="2">The sequence shown here is derived from an EMBL/GenBank/DDBJ whole genome shotgun (WGS) entry which is preliminary data.</text>
</comment>
<organism evidence="2 3">
    <name type="scientific">Kibdelosporangium philippinense</name>
    <dbReference type="NCBI Taxonomy" id="211113"/>
    <lineage>
        <taxon>Bacteria</taxon>
        <taxon>Bacillati</taxon>
        <taxon>Actinomycetota</taxon>
        <taxon>Actinomycetes</taxon>
        <taxon>Pseudonocardiales</taxon>
        <taxon>Pseudonocardiaceae</taxon>
        <taxon>Kibdelosporangium</taxon>
    </lineage>
</organism>
<protein>
    <submittedName>
        <fullName evidence="2">Uncharacterized protein</fullName>
    </submittedName>
</protein>
<proteinExistence type="predicted"/>
<keyword evidence="3" id="KW-1185">Reference proteome</keyword>
<sequence>MDWPDAGVLPPDVVGRALATARHQVHRFQVARAEAWTQSEAAENTHSQLRILISGPLVACVEVTFPQLLGEALLLAPDMTASLGPHPFCRAGAGPTAPDRAATFPRRRSGDSTAGQCPWRLVWHWPSPVITVDMLHTVLCGPRLQRVRRGHPARPDHPTGKRKGRNLSLAKNRFATKATWIVAKKCRRSHCAI</sequence>
<gene>
    <name evidence="2" type="ORF">LWC34_28525</name>
</gene>
<evidence type="ECO:0000256" key="1">
    <source>
        <dbReference type="SAM" id="MobiDB-lite"/>
    </source>
</evidence>